<keyword evidence="7" id="KW-1185">Reference proteome</keyword>
<feature type="DNA-binding region" description="H-T-H motif" evidence="4">
    <location>
        <begin position="36"/>
        <end position="55"/>
    </location>
</feature>
<keyword evidence="1" id="KW-0805">Transcription regulation</keyword>
<evidence type="ECO:0000256" key="2">
    <source>
        <dbReference type="ARBA" id="ARBA00023125"/>
    </source>
</evidence>
<evidence type="ECO:0000256" key="3">
    <source>
        <dbReference type="ARBA" id="ARBA00023163"/>
    </source>
</evidence>
<dbReference type="Gene3D" id="1.10.357.10">
    <property type="entry name" value="Tetracycline Repressor, domain 2"/>
    <property type="match status" value="1"/>
</dbReference>
<dbReference type="PANTHER" id="PTHR47506:SF1">
    <property type="entry name" value="HTH-TYPE TRANSCRIPTIONAL REGULATOR YJDC"/>
    <property type="match status" value="1"/>
</dbReference>
<dbReference type="STRING" id="115433.SAMN05421835_101385"/>
<dbReference type="SUPFAM" id="SSF48498">
    <property type="entry name" value="Tetracyclin repressor-like, C-terminal domain"/>
    <property type="match status" value="1"/>
</dbReference>
<evidence type="ECO:0000313" key="7">
    <source>
        <dbReference type="Proteomes" id="UP000199025"/>
    </source>
</evidence>
<evidence type="ECO:0000256" key="4">
    <source>
        <dbReference type="PROSITE-ProRule" id="PRU00335"/>
    </source>
</evidence>
<organism evidence="6 7">
    <name type="scientific">Amycolatopsis sacchari</name>
    <dbReference type="NCBI Taxonomy" id="115433"/>
    <lineage>
        <taxon>Bacteria</taxon>
        <taxon>Bacillati</taxon>
        <taxon>Actinomycetota</taxon>
        <taxon>Actinomycetes</taxon>
        <taxon>Pseudonocardiales</taxon>
        <taxon>Pseudonocardiaceae</taxon>
        <taxon>Amycolatopsis</taxon>
    </lineage>
</organism>
<protein>
    <submittedName>
        <fullName evidence="6">DNA-binding transcriptional regulator, AcrR family</fullName>
    </submittedName>
</protein>
<accession>A0A1I3K2D9</accession>
<dbReference type="Pfam" id="PF00440">
    <property type="entry name" value="TetR_N"/>
    <property type="match status" value="1"/>
</dbReference>
<proteinExistence type="predicted"/>
<dbReference type="OrthoDB" id="3190535at2"/>
<dbReference type="AlphaFoldDB" id="A0A1I3K2D9"/>
<dbReference type="PANTHER" id="PTHR47506">
    <property type="entry name" value="TRANSCRIPTIONAL REGULATORY PROTEIN"/>
    <property type="match status" value="1"/>
</dbReference>
<name>A0A1I3K2D9_9PSEU</name>
<dbReference type="EMBL" id="FORP01000001">
    <property type="protein sequence ID" value="SFI66681.1"/>
    <property type="molecule type" value="Genomic_DNA"/>
</dbReference>
<keyword evidence="2 4" id="KW-0238">DNA-binding</keyword>
<reference evidence="6 7" key="1">
    <citation type="submission" date="2016-10" db="EMBL/GenBank/DDBJ databases">
        <authorList>
            <person name="de Groot N.N."/>
        </authorList>
    </citation>
    <scope>NUCLEOTIDE SEQUENCE [LARGE SCALE GENOMIC DNA]</scope>
    <source>
        <strain evidence="6 7">DSM 44468</strain>
    </source>
</reference>
<evidence type="ECO:0000259" key="5">
    <source>
        <dbReference type="PROSITE" id="PS50977"/>
    </source>
</evidence>
<dbReference type="PRINTS" id="PR00455">
    <property type="entry name" value="HTHTETR"/>
</dbReference>
<gene>
    <name evidence="6" type="ORF">SAMN05421835_101385</name>
</gene>
<dbReference type="InterPro" id="IPR036271">
    <property type="entry name" value="Tet_transcr_reg_TetR-rel_C_sf"/>
</dbReference>
<dbReference type="SUPFAM" id="SSF46689">
    <property type="entry name" value="Homeodomain-like"/>
    <property type="match status" value="1"/>
</dbReference>
<dbReference type="GO" id="GO:0003677">
    <property type="term" value="F:DNA binding"/>
    <property type="evidence" value="ECO:0007669"/>
    <property type="project" value="UniProtKB-UniRule"/>
</dbReference>
<keyword evidence="3" id="KW-0804">Transcription</keyword>
<feature type="domain" description="HTH tetR-type" evidence="5">
    <location>
        <begin position="13"/>
        <end position="73"/>
    </location>
</feature>
<sequence length="194" mass="21326">MTDSTAPAPERPPGKRQRLVTAAVQLLHRQGIERTTLADIAKAADVPAGNVYYYFKTKNDIIAAVVEAHAQQIKTTLAALDAQHRSPKARLKSLVREFAAQSTVVAQHGCPFGSLCSELDKRVAEPAFAEAELLTLPIDWAEQQFRALGRRDARDLAVELLAAYEGHALLANTLRDPDILTNAARRLTHWIDTL</sequence>
<dbReference type="InterPro" id="IPR009057">
    <property type="entry name" value="Homeodomain-like_sf"/>
</dbReference>
<evidence type="ECO:0000313" key="6">
    <source>
        <dbReference type="EMBL" id="SFI66681.1"/>
    </source>
</evidence>
<dbReference type="Proteomes" id="UP000199025">
    <property type="component" value="Unassembled WGS sequence"/>
</dbReference>
<dbReference type="RefSeq" id="WP_091503864.1">
    <property type="nucleotide sequence ID" value="NZ_CBDQZW010000048.1"/>
</dbReference>
<dbReference type="PROSITE" id="PS50977">
    <property type="entry name" value="HTH_TETR_2"/>
    <property type="match status" value="1"/>
</dbReference>
<evidence type="ECO:0000256" key="1">
    <source>
        <dbReference type="ARBA" id="ARBA00023015"/>
    </source>
</evidence>
<dbReference type="InterPro" id="IPR001647">
    <property type="entry name" value="HTH_TetR"/>
</dbReference>